<dbReference type="OrthoDB" id="1935484at2759"/>
<accession>A0A5Q4BE32</accession>
<comment type="caution">
    <text evidence="2">The sequence shown here is derived from an EMBL/GenBank/DDBJ whole genome shotgun (WGS) entry which is preliminary data.</text>
</comment>
<reference evidence="2 3" key="1">
    <citation type="journal article" date="2019" name="Sci. Rep.">
        <title>Colletotrichum shisoi sp. nov., an anthracnose pathogen of Perilla frutescens in Japan: molecular phylogenetic, morphological and genomic evidence.</title>
        <authorList>
            <person name="Gan P."/>
            <person name="Tsushima A."/>
            <person name="Hiroyama R."/>
            <person name="Narusaka M."/>
            <person name="Takano Y."/>
            <person name="Narusaka Y."/>
            <person name="Kawaradani M."/>
            <person name="Damm U."/>
            <person name="Shirasu K."/>
        </authorList>
    </citation>
    <scope>NUCLEOTIDE SEQUENCE [LARGE SCALE GENOMIC DNA]</scope>
    <source>
        <strain evidence="2 3">PG-2018a</strain>
    </source>
</reference>
<name>A0A5Q4BE32_9PEZI</name>
<organism evidence="2 3">
    <name type="scientific">Colletotrichum shisoi</name>
    <dbReference type="NCBI Taxonomy" id="2078593"/>
    <lineage>
        <taxon>Eukaryota</taxon>
        <taxon>Fungi</taxon>
        <taxon>Dikarya</taxon>
        <taxon>Ascomycota</taxon>
        <taxon>Pezizomycotina</taxon>
        <taxon>Sordariomycetes</taxon>
        <taxon>Hypocreomycetidae</taxon>
        <taxon>Glomerellales</taxon>
        <taxon>Glomerellaceae</taxon>
        <taxon>Colletotrichum</taxon>
        <taxon>Colletotrichum destructivum species complex</taxon>
    </lineage>
</organism>
<dbReference type="AlphaFoldDB" id="A0A5Q4BE32"/>
<keyword evidence="1" id="KW-0812">Transmembrane</keyword>
<gene>
    <name evidence="2" type="ORF">CSHISOI_10267</name>
</gene>
<dbReference type="EMBL" id="PUHP01001773">
    <property type="protein sequence ID" value="TQN65182.1"/>
    <property type="molecule type" value="Genomic_DNA"/>
</dbReference>
<protein>
    <submittedName>
        <fullName evidence="2">Putative transporter</fullName>
    </submittedName>
</protein>
<keyword evidence="3" id="KW-1185">Reference proteome</keyword>
<sequence length="86" mass="10452">MSVQIQSIISANIYRRDDRPQYRRGNRVLVGIASLNIVVYTCAKFYYVWRNKRRDQIWDAMSPEERQRYLNTTTDKGSKRLDFRFR</sequence>
<evidence type="ECO:0000256" key="1">
    <source>
        <dbReference type="SAM" id="Phobius"/>
    </source>
</evidence>
<dbReference type="Proteomes" id="UP000326340">
    <property type="component" value="Unassembled WGS sequence"/>
</dbReference>
<proteinExistence type="predicted"/>
<keyword evidence="1" id="KW-1133">Transmembrane helix</keyword>
<feature type="transmembrane region" description="Helical" evidence="1">
    <location>
        <begin position="28"/>
        <end position="49"/>
    </location>
</feature>
<keyword evidence="1" id="KW-0472">Membrane</keyword>
<evidence type="ECO:0000313" key="2">
    <source>
        <dbReference type="EMBL" id="TQN65182.1"/>
    </source>
</evidence>
<evidence type="ECO:0000313" key="3">
    <source>
        <dbReference type="Proteomes" id="UP000326340"/>
    </source>
</evidence>